<name>A0A8X6IIJ5_NEPPI</name>
<dbReference type="EMBL" id="BMAW01090820">
    <property type="protein sequence ID" value="GFS46694.1"/>
    <property type="molecule type" value="Genomic_DNA"/>
</dbReference>
<accession>A0A8X6IIJ5</accession>
<gene>
    <name evidence="3" type="primary">AVEN_268279_1</name>
    <name evidence="3" type="ORF">NPIL_148021</name>
</gene>
<feature type="compositionally biased region" description="Polar residues" evidence="1">
    <location>
        <begin position="595"/>
        <end position="606"/>
    </location>
</feature>
<dbReference type="Proteomes" id="UP000887013">
    <property type="component" value="Unassembled WGS sequence"/>
</dbReference>
<dbReference type="PROSITE" id="PS50006">
    <property type="entry name" value="FHA_DOMAIN"/>
    <property type="match status" value="1"/>
</dbReference>
<feature type="compositionally biased region" description="Basic and acidic residues" evidence="1">
    <location>
        <begin position="566"/>
        <end position="588"/>
    </location>
</feature>
<keyword evidence="4" id="KW-1185">Reference proteome</keyword>
<reference evidence="3" key="1">
    <citation type="submission" date="2020-08" db="EMBL/GenBank/DDBJ databases">
        <title>Multicomponent nature underlies the extraordinary mechanical properties of spider dragline silk.</title>
        <authorList>
            <person name="Kono N."/>
            <person name="Nakamura H."/>
            <person name="Mori M."/>
            <person name="Yoshida Y."/>
            <person name="Ohtoshi R."/>
            <person name="Malay A.D."/>
            <person name="Moran D.A.P."/>
            <person name="Tomita M."/>
            <person name="Numata K."/>
            <person name="Arakawa K."/>
        </authorList>
    </citation>
    <scope>NUCLEOTIDE SEQUENCE</scope>
</reference>
<dbReference type="Pfam" id="PF00498">
    <property type="entry name" value="FHA"/>
    <property type="match status" value="1"/>
</dbReference>
<dbReference type="AlphaFoldDB" id="A0A8X6IIJ5"/>
<dbReference type="InterPro" id="IPR008984">
    <property type="entry name" value="SMAD_FHA_dom_sf"/>
</dbReference>
<dbReference type="Gene3D" id="2.60.200.20">
    <property type="match status" value="1"/>
</dbReference>
<feature type="domain" description="FHA" evidence="2">
    <location>
        <begin position="53"/>
        <end position="103"/>
    </location>
</feature>
<evidence type="ECO:0000313" key="4">
    <source>
        <dbReference type="Proteomes" id="UP000887013"/>
    </source>
</evidence>
<dbReference type="OrthoDB" id="6434683at2759"/>
<feature type="compositionally biased region" description="Basic residues" evidence="1">
    <location>
        <begin position="454"/>
        <end position="466"/>
    </location>
</feature>
<dbReference type="SUPFAM" id="SSF49879">
    <property type="entry name" value="SMAD/FHA domain"/>
    <property type="match status" value="1"/>
</dbReference>
<feature type="region of interest" description="Disordered" evidence="1">
    <location>
        <begin position="547"/>
        <end position="606"/>
    </location>
</feature>
<evidence type="ECO:0000259" key="2">
    <source>
        <dbReference type="PROSITE" id="PS50006"/>
    </source>
</evidence>
<dbReference type="InterPro" id="IPR000253">
    <property type="entry name" value="FHA_dom"/>
</dbReference>
<sequence length="606" mass="70371">MGRGEDKGVGGKGERGTEYNSRIKMIKEKGRLYPVKEDGTCYSFFLRIKHKSFVFGSSEHCDVRIYIDGIFPKHCALTVGKDGNVFLEPMHPSALTFVNYVRITQKVCLHDNDVLSILEKDFRFAYPFNNLCSKFMGRNLSVLPYTNHVQYVQKFRINPELKNRMKITSPFIESKVSKEFHILKRLVCSVWKGASNNNSKCVSKSICHSVTSEKMIPKKYNYLCFNKQLIRHSSQYAERSIEIEKNFSFKLYESFNLRGMLETNSVDRLPFLHVFQSIWKYCIQNANDAVLLQNSLGIPFKHFYLKADWKAEIVRLKNAIQFKTFPEMLKNSPTVFETNLESVNQNEILRNSFSQKSNEYFNEIDFNIDKYNQSFKSTLTSYKKRVSIAVKRYNLRKKRSTTTIDCSESNSSEGFKLVDKEQEQEAEPMHDCSKVHDSILQQSEHNFANEKQNNNKRKKTSRKKTGSKNLKCQRIAIKEHDISLKPDELKPIQEKQNCMKKVLSKKGLTQKSNVKNIRKYGDRQEITPKLMDGCTKEHVQNLPLSELKAPRKKRNYNKKSTVASANKKETSTESHRNNSNKCLHESEKLGLSPFQRITRSMVSKSN</sequence>
<evidence type="ECO:0000256" key="1">
    <source>
        <dbReference type="SAM" id="MobiDB-lite"/>
    </source>
</evidence>
<dbReference type="CDD" id="cd22673">
    <property type="entry name" value="FHA_Ki67"/>
    <property type="match status" value="1"/>
</dbReference>
<protein>
    <submittedName>
        <fullName evidence="3">FHA domain-containing protein</fullName>
    </submittedName>
</protein>
<organism evidence="3 4">
    <name type="scientific">Nephila pilipes</name>
    <name type="common">Giant wood spider</name>
    <name type="synonym">Nephila maculata</name>
    <dbReference type="NCBI Taxonomy" id="299642"/>
    <lineage>
        <taxon>Eukaryota</taxon>
        <taxon>Metazoa</taxon>
        <taxon>Ecdysozoa</taxon>
        <taxon>Arthropoda</taxon>
        <taxon>Chelicerata</taxon>
        <taxon>Arachnida</taxon>
        <taxon>Araneae</taxon>
        <taxon>Araneomorphae</taxon>
        <taxon>Entelegynae</taxon>
        <taxon>Araneoidea</taxon>
        <taxon>Nephilidae</taxon>
        <taxon>Nephila</taxon>
    </lineage>
</organism>
<proteinExistence type="predicted"/>
<feature type="region of interest" description="Disordered" evidence="1">
    <location>
        <begin position="445"/>
        <end position="468"/>
    </location>
</feature>
<evidence type="ECO:0000313" key="3">
    <source>
        <dbReference type="EMBL" id="GFS46694.1"/>
    </source>
</evidence>
<comment type="caution">
    <text evidence="3">The sequence shown here is derived from an EMBL/GenBank/DDBJ whole genome shotgun (WGS) entry which is preliminary data.</text>
</comment>